<organism evidence="1 2">
    <name type="scientific">Amylolactobacillus amylotrophicus DSM 20534</name>
    <dbReference type="NCBI Taxonomy" id="1423722"/>
    <lineage>
        <taxon>Bacteria</taxon>
        <taxon>Bacillati</taxon>
        <taxon>Bacillota</taxon>
        <taxon>Bacilli</taxon>
        <taxon>Lactobacillales</taxon>
        <taxon>Lactobacillaceae</taxon>
        <taxon>Amylolactobacillus</taxon>
    </lineage>
</organism>
<reference evidence="1 2" key="1">
    <citation type="journal article" date="2015" name="Genome Announc.">
        <title>Expanding the biotechnology potential of lactobacilli through comparative genomics of 213 strains and associated genera.</title>
        <authorList>
            <person name="Sun Z."/>
            <person name="Harris H.M."/>
            <person name="McCann A."/>
            <person name="Guo C."/>
            <person name="Argimon S."/>
            <person name="Zhang W."/>
            <person name="Yang X."/>
            <person name="Jeffery I.B."/>
            <person name="Cooney J.C."/>
            <person name="Kagawa T.F."/>
            <person name="Liu W."/>
            <person name="Song Y."/>
            <person name="Salvetti E."/>
            <person name="Wrobel A."/>
            <person name="Rasinkangas P."/>
            <person name="Parkhill J."/>
            <person name="Rea M.C."/>
            <person name="O'Sullivan O."/>
            <person name="Ritari J."/>
            <person name="Douillard F.P."/>
            <person name="Paul Ross R."/>
            <person name="Yang R."/>
            <person name="Briner A.E."/>
            <person name="Felis G.E."/>
            <person name="de Vos W.M."/>
            <person name="Barrangou R."/>
            <person name="Klaenhammer T.R."/>
            <person name="Caufield P.W."/>
            <person name="Cui Y."/>
            <person name="Zhang H."/>
            <person name="O'Toole P.W."/>
        </authorList>
    </citation>
    <scope>NUCLEOTIDE SEQUENCE [LARGE SCALE GENOMIC DNA]</scope>
    <source>
        <strain evidence="1 2">DSM 20534</strain>
    </source>
</reference>
<evidence type="ECO:0000313" key="1">
    <source>
        <dbReference type="EMBL" id="KRK37252.1"/>
    </source>
</evidence>
<dbReference type="RefSeq" id="WP_056946957.1">
    <property type="nucleotide sequence ID" value="NZ_AZCV01000006.1"/>
</dbReference>
<keyword evidence="2" id="KW-1185">Reference proteome</keyword>
<dbReference type="Pfam" id="PF03382">
    <property type="entry name" value="DUF285"/>
    <property type="match status" value="1"/>
</dbReference>
<dbReference type="InterPro" id="IPR011889">
    <property type="entry name" value="Liste_lipo_26"/>
</dbReference>
<gene>
    <name evidence="1" type="ORF">FC62_GL001367</name>
</gene>
<accession>A0A0R1H0M1</accession>
<proteinExistence type="predicted"/>
<evidence type="ECO:0000313" key="2">
    <source>
        <dbReference type="Proteomes" id="UP000050909"/>
    </source>
</evidence>
<dbReference type="Proteomes" id="UP000050909">
    <property type="component" value="Unassembled WGS sequence"/>
</dbReference>
<protein>
    <recommendedName>
        <fullName evidence="3">BspA family leucine-rich repeat surface protein</fullName>
    </recommendedName>
</protein>
<dbReference type="EMBL" id="AZCV01000006">
    <property type="protein sequence ID" value="KRK37252.1"/>
    <property type="molecule type" value="Genomic_DNA"/>
</dbReference>
<evidence type="ECO:0008006" key="3">
    <source>
        <dbReference type="Google" id="ProtNLM"/>
    </source>
</evidence>
<dbReference type="Gene3D" id="3.80.10.10">
    <property type="entry name" value="Ribonuclease Inhibitor"/>
    <property type="match status" value="1"/>
</dbReference>
<dbReference type="NCBIfam" id="TIGR02167">
    <property type="entry name" value="Liste_lipo_26"/>
    <property type="match status" value="2"/>
</dbReference>
<dbReference type="InterPro" id="IPR005046">
    <property type="entry name" value="DUF285"/>
</dbReference>
<dbReference type="PATRIC" id="fig|1423722.3.peg.1393"/>
<dbReference type="AlphaFoldDB" id="A0A0R1H0M1"/>
<sequence>MKINPQEPFGTGDLLETPVTEDVLAKGIFGTAKWYIDTNGTMHIGPGNFGRLKQSTLSPWDVYKDKIKKIIFPVTEKIIANTDSGYLFANLTNLEKIENINNWDTSNVTNMRYMFADASGITNLALSNFDTAKVIDMTNIFGGMTSLQTDNIW</sequence>
<dbReference type="InterPro" id="IPR032675">
    <property type="entry name" value="LRR_dom_sf"/>
</dbReference>
<name>A0A0R1H0M1_9LACO</name>
<comment type="caution">
    <text evidence="1">The sequence shown here is derived from an EMBL/GenBank/DDBJ whole genome shotgun (WGS) entry which is preliminary data.</text>
</comment>